<feature type="non-terminal residue" evidence="2">
    <location>
        <position position="60"/>
    </location>
</feature>
<name>A0ABD0PF93_CIRMR</name>
<dbReference type="AlphaFoldDB" id="A0ABD0PF93"/>
<organism evidence="2 3">
    <name type="scientific">Cirrhinus mrigala</name>
    <name type="common">Mrigala</name>
    <dbReference type="NCBI Taxonomy" id="683832"/>
    <lineage>
        <taxon>Eukaryota</taxon>
        <taxon>Metazoa</taxon>
        <taxon>Chordata</taxon>
        <taxon>Craniata</taxon>
        <taxon>Vertebrata</taxon>
        <taxon>Euteleostomi</taxon>
        <taxon>Actinopterygii</taxon>
        <taxon>Neopterygii</taxon>
        <taxon>Teleostei</taxon>
        <taxon>Ostariophysi</taxon>
        <taxon>Cypriniformes</taxon>
        <taxon>Cyprinidae</taxon>
        <taxon>Labeoninae</taxon>
        <taxon>Labeonini</taxon>
        <taxon>Cirrhinus</taxon>
    </lineage>
</organism>
<sequence length="60" mass="6265">MGKGSHNGTDESEDLHGEADDHHSRAEESRNPHGRAESSGVAPLNVAGQVESMGLARTGQ</sequence>
<reference evidence="2 3" key="1">
    <citation type="submission" date="2024-05" db="EMBL/GenBank/DDBJ databases">
        <title>Genome sequencing and assembly of Indian major carp, Cirrhinus mrigala (Hamilton, 1822).</title>
        <authorList>
            <person name="Mohindra V."/>
            <person name="Chowdhury L.M."/>
            <person name="Lal K."/>
            <person name="Jena J.K."/>
        </authorList>
    </citation>
    <scope>NUCLEOTIDE SEQUENCE [LARGE SCALE GENOMIC DNA]</scope>
    <source>
        <strain evidence="2">CM1030</strain>
        <tissue evidence="2">Blood</tissue>
    </source>
</reference>
<feature type="region of interest" description="Disordered" evidence="1">
    <location>
        <begin position="1"/>
        <end position="60"/>
    </location>
</feature>
<evidence type="ECO:0000256" key="1">
    <source>
        <dbReference type="SAM" id="MobiDB-lite"/>
    </source>
</evidence>
<comment type="caution">
    <text evidence="2">The sequence shown here is derived from an EMBL/GenBank/DDBJ whole genome shotgun (WGS) entry which is preliminary data.</text>
</comment>
<proteinExistence type="predicted"/>
<dbReference type="Proteomes" id="UP001529510">
    <property type="component" value="Unassembled WGS sequence"/>
</dbReference>
<dbReference type="EMBL" id="JAMKFB020000016">
    <property type="protein sequence ID" value="KAL0172753.1"/>
    <property type="molecule type" value="Genomic_DNA"/>
</dbReference>
<feature type="compositionally biased region" description="Basic and acidic residues" evidence="1">
    <location>
        <begin position="14"/>
        <end position="36"/>
    </location>
</feature>
<keyword evidence="3" id="KW-1185">Reference proteome</keyword>
<evidence type="ECO:0000313" key="2">
    <source>
        <dbReference type="EMBL" id="KAL0172753.1"/>
    </source>
</evidence>
<evidence type="ECO:0000313" key="3">
    <source>
        <dbReference type="Proteomes" id="UP001529510"/>
    </source>
</evidence>
<accession>A0ABD0PF93</accession>
<protein>
    <submittedName>
        <fullName evidence="2">Uncharacterized protein</fullName>
    </submittedName>
</protein>
<gene>
    <name evidence="2" type="ORF">M9458_033064</name>
</gene>